<sequence length="47" mass="5135">MVTTLPNPQPSRHALSEYIYRLENGDALLPDSPGNLVEVVGILHSYG</sequence>
<protein>
    <submittedName>
        <fullName evidence="1">Carbon dioxide transporter</fullName>
    </submittedName>
</protein>
<dbReference type="EMBL" id="JADEXF010000089">
    <property type="protein sequence ID" value="MBE9104194.1"/>
    <property type="molecule type" value="Genomic_DNA"/>
</dbReference>
<accession>A0ABR9TUW4</accession>
<dbReference type="Pfam" id="PF10216">
    <property type="entry name" value="ChpXY"/>
    <property type="match status" value="1"/>
</dbReference>
<proteinExistence type="predicted"/>
<reference evidence="1 2" key="1">
    <citation type="submission" date="2020-10" db="EMBL/GenBank/DDBJ databases">
        <authorList>
            <person name="Castelo-Branco R."/>
            <person name="Eusebio N."/>
            <person name="Adriana R."/>
            <person name="Vieira A."/>
            <person name="Brugerolle De Fraissinette N."/>
            <person name="Rezende De Castro R."/>
            <person name="Schneider M.P."/>
            <person name="Vasconcelos V."/>
            <person name="Leao P.N."/>
        </authorList>
    </citation>
    <scope>NUCLEOTIDE SEQUENCE [LARGE SCALE GENOMIC DNA]</scope>
    <source>
        <strain evidence="1 2">LEGE 07299</strain>
    </source>
</reference>
<dbReference type="RefSeq" id="WP_322743942.1">
    <property type="nucleotide sequence ID" value="NZ_JADEXF010000089.1"/>
</dbReference>
<keyword evidence="2" id="KW-1185">Reference proteome</keyword>
<organism evidence="1 2">
    <name type="scientific">Nostoc cf. edaphicum LEGE 07299</name>
    <dbReference type="NCBI Taxonomy" id="2777974"/>
    <lineage>
        <taxon>Bacteria</taxon>
        <taxon>Bacillati</taxon>
        <taxon>Cyanobacteriota</taxon>
        <taxon>Cyanophyceae</taxon>
        <taxon>Nostocales</taxon>
        <taxon>Nostocaceae</taxon>
        <taxon>Nostoc</taxon>
    </lineage>
</organism>
<gene>
    <name evidence="1" type="ORF">IQ229_04335</name>
</gene>
<comment type="caution">
    <text evidence="1">The sequence shown here is derived from an EMBL/GenBank/DDBJ whole genome shotgun (WGS) entry which is preliminary data.</text>
</comment>
<feature type="non-terminal residue" evidence="1">
    <location>
        <position position="47"/>
    </location>
</feature>
<evidence type="ECO:0000313" key="1">
    <source>
        <dbReference type="EMBL" id="MBE9104194.1"/>
    </source>
</evidence>
<dbReference type="Proteomes" id="UP000647836">
    <property type="component" value="Unassembled WGS sequence"/>
</dbReference>
<evidence type="ECO:0000313" key="2">
    <source>
        <dbReference type="Proteomes" id="UP000647836"/>
    </source>
</evidence>
<name>A0ABR9TUW4_9NOSO</name>
<dbReference type="InterPro" id="IPR010220">
    <property type="entry name" value="CO2_hydration"/>
</dbReference>